<organism evidence="1 2">
    <name type="scientific">Reticulomyxa filosa</name>
    <dbReference type="NCBI Taxonomy" id="46433"/>
    <lineage>
        <taxon>Eukaryota</taxon>
        <taxon>Sar</taxon>
        <taxon>Rhizaria</taxon>
        <taxon>Retaria</taxon>
        <taxon>Foraminifera</taxon>
        <taxon>Monothalamids</taxon>
        <taxon>Reticulomyxidae</taxon>
        <taxon>Reticulomyxa</taxon>
    </lineage>
</organism>
<dbReference type="AlphaFoldDB" id="X6NZK7"/>
<accession>X6NZK7</accession>
<reference evidence="1 2" key="1">
    <citation type="journal article" date="2013" name="Curr. Biol.">
        <title>The Genome of the Foraminiferan Reticulomyxa filosa.</title>
        <authorList>
            <person name="Glockner G."/>
            <person name="Hulsmann N."/>
            <person name="Schleicher M."/>
            <person name="Noegel A.A."/>
            <person name="Eichinger L."/>
            <person name="Gallinger C."/>
            <person name="Pawlowski J."/>
            <person name="Sierra R."/>
            <person name="Euteneuer U."/>
            <person name="Pillet L."/>
            <person name="Moustafa A."/>
            <person name="Platzer M."/>
            <person name="Groth M."/>
            <person name="Szafranski K."/>
            <person name="Schliwa M."/>
        </authorList>
    </citation>
    <scope>NUCLEOTIDE SEQUENCE [LARGE SCALE GENOMIC DNA]</scope>
</reference>
<proteinExistence type="predicted"/>
<sequence>MMYFRFEMKEKEKRRRKEKKKKQNCRSIVLEIYGLFQEIKQVAMDCATSIDTYHQDYKLLWILFIETKHKQQSTATFRLILLQSSHRYAQFVQISFIAFHSICDMLYMDPISTHQRRMETFPIFNWYDFRVDLVEDIKVVVFCNLVAKELLLLSSKKISRK</sequence>
<evidence type="ECO:0000313" key="1">
    <source>
        <dbReference type="EMBL" id="ETO31279.1"/>
    </source>
</evidence>
<protein>
    <submittedName>
        <fullName evidence="1">Uncharacterized protein</fullName>
    </submittedName>
</protein>
<evidence type="ECO:0000313" key="2">
    <source>
        <dbReference type="Proteomes" id="UP000023152"/>
    </source>
</evidence>
<dbReference type="EMBL" id="ASPP01005031">
    <property type="protein sequence ID" value="ETO31279.1"/>
    <property type="molecule type" value="Genomic_DNA"/>
</dbReference>
<dbReference type="Proteomes" id="UP000023152">
    <property type="component" value="Unassembled WGS sequence"/>
</dbReference>
<keyword evidence="2" id="KW-1185">Reference proteome</keyword>
<name>X6NZK7_RETFI</name>
<gene>
    <name evidence="1" type="ORF">RFI_05842</name>
</gene>
<comment type="caution">
    <text evidence="1">The sequence shown here is derived from an EMBL/GenBank/DDBJ whole genome shotgun (WGS) entry which is preliminary data.</text>
</comment>